<feature type="transmembrane region" description="Helical" evidence="5">
    <location>
        <begin position="144"/>
        <end position="161"/>
    </location>
</feature>
<dbReference type="RefSeq" id="WP_245700981.1">
    <property type="nucleotide sequence ID" value="NZ_FMYM01000001.1"/>
</dbReference>
<evidence type="ECO:0000256" key="5">
    <source>
        <dbReference type="SAM" id="Phobius"/>
    </source>
</evidence>
<keyword evidence="4 5" id="KW-0472">Membrane</keyword>
<feature type="transmembrane region" description="Helical" evidence="5">
    <location>
        <begin position="118"/>
        <end position="138"/>
    </location>
</feature>
<dbReference type="Proteomes" id="UP000242662">
    <property type="component" value="Unassembled WGS sequence"/>
</dbReference>
<evidence type="ECO:0000256" key="4">
    <source>
        <dbReference type="ARBA" id="ARBA00023136"/>
    </source>
</evidence>
<sequence length="193" mass="20188">MIPLMMLAVAVSLDSFGVGLTYGLRRIKIPLVSLFFIGLCSAVSVLLAMAMGSGVAVWLSPHVAEMLGALILIGLGVWALVQTYRPKCETESVDLNAILKDPARADMDRSGTVIGKEAFLLGFALALDAFAAGVGAALIGFSPLGLAGSVAVMGALFVFLGMKCGYLSSKVVWLQRLSFVPGIMLILLGIARL</sequence>
<evidence type="ECO:0000256" key="1">
    <source>
        <dbReference type="ARBA" id="ARBA00022475"/>
    </source>
</evidence>
<gene>
    <name evidence="6" type="ORF">SAMN05421737_101306</name>
</gene>
<dbReference type="AlphaFoldDB" id="A0A1G6GNZ5"/>
<dbReference type="STRING" id="1464122.SAMN05421737_101306"/>
<dbReference type="NCBIfam" id="TIGR02840">
    <property type="entry name" value="spore_YtaF"/>
    <property type="match status" value="1"/>
</dbReference>
<keyword evidence="1" id="KW-1003">Cell membrane</keyword>
<name>A0A1G6GNZ5_9BACI</name>
<dbReference type="PANTHER" id="PTHR35529:SF2">
    <property type="entry name" value="SPORULATION PROTEIN YTAF-RELATED"/>
    <property type="match status" value="1"/>
</dbReference>
<keyword evidence="3 5" id="KW-1133">Transmembrane helix</keyword>
<dbReference type="InterPro" id="IPR003810">
    <property type="entry name" value="Mntp/YtaF"/>
</dbReference>
<feature type="transmembrane region" description="Helical" evidence="5">
    <location>
        <begin position="63"/>
        <end position="81"/>
    </location>
</feature>
<keyword evidence="7" id="KW-1185">Reference proteome</keyword>
<protein>
    <submittedName>
        <fullName evidence="6">Putative sporulation protein YtaF</fullName>
    </submittedName>
</protein>
<feature type="transmembrane region" description="Helical" evidence="5">
    <location>
        <begin position="31"/>
        <end position="51"/>
    </location>
</feature>
<evidence type="ECO:0000313" key="6">
    <source>
        <dbReference type="EMBL" id="SDB83654.1"/>
    </source>
</evidence>
<evidence type="ECO:0000256" key="2">
    <source>
        <dbReference type="ARBA" id="ARBA00022692"/>
    </source>
</evidence>
<accession>A0A1G6GNZ5</accession>
<keyword evidence="2 5" id="KW-0812">Transmembrane</keyword>
<feature type="transmembrane region" description="Helical" evidence="5">
    <location>
        <begin position="6"/>
        <end position="24"/>
    </location>
</feature>
<dbReference type="InterPro" id="IPR014205">
    <property type="entry name" value="Spore_YtaF"/>
</dbReference>
<dbReference type="PANTHER" id="PTHR35529">
    <property type="entry name" value="MANGANESE EFFLUX PUMP MNTP-RELATED"/>
    <property type="match status" value="1"/>
</dbReference>
<evidence type="ECO:0000256" key="3">
    <source>
        <dbReference type="ARBA" id="ARBA00022989"/>
    </source>
</evidence>
<evidence type="ECO:0000313" key="7">
    <source>
        <dbReference type="Proteomes" id="UP000242662"/>
    </source>
</evidence>
<dbReference type="EMBL" id="FMYM01000001">
    <property type="protein sequence ID" value="SDB83654.1"/>
    <property type="molecule type" value="Genomic_DNA"/>
</dbReference>
<feature type="transmembrane region" description="Helical" evidence="5">
    <location>
        <begin position="173"/>
        <end position="191"/>
    </location>
</feature>
<organism evidence="6 7">
    <name type="scientific">Shouchella lonarensis</name>
    <dbReference type="NCBI Taxonomy" id="1464122"/>
    <lineage>
        <taxon>Bacteria</taxon>
        <taxon>Bacillati</taxon>
        <taxon>Bacillota</taxon>
        <taxon>Bacilli</taxon>
        <taxon>Bacillales</taxon>
        <taxon>Bacillaceae</taxon>
        <taxon>Shouchella</taxon>
    </lineage>
</organism>
<reference evidence="7" key="1">
    <citation type="submission" date="2016-09" db="EMBL/GenBank/DDBJ databases">
        <authorList>
            <person name="Varghese N."/>
            <person name="Submissions S."/>
        </authorList>
    </citation>
    <scope>NUCLEOTIDE SEQUENCE [LARGE SCALE GENOMIC DNA]</scope>
    <source>
        <strain evidence="7">25nlg</strain>
    </source>
</reference>
<dbReference type="Pfam" id="PF02659">
    <property type="entry name" value="Mntp"/>
    <property type="match status" value="2"/>
</dbReference>
<proteinExistence type="predicted"/>